<dbReference type="STRING" id="400727.A0A2T7NG20"/>
<dbReference type="FunFam" id="1.10.10.10:FF:000256">
    <property type="entry name" value="DNA-directed RNA polymerase III subunit RPC3"/>
    <property type="match status" value="1"/>
</dbReference>
<dbReference type="InterPro" id="IPR055207">
    <property type="entry name" value="POLR3C_WHD"/>
</dbReference>
<dbReference type="SUPFAM" id="SSF46785">
    <property type="entry name" value="Winged helix' DNA-binding domain"/>
    <property type="match status" value="1"/>
</dbReference>
<comment type="similarity">
    <text evidence="7">Belongs to the eukaryotic RPC3/POLR3C RNA polymerase subunit family.</text>
</comment>
<evidence type="ECO:0000256" key="2">
    <source>
        <dbReference type="ARBA" id="ARBA00011206"/>
    </source>
</evidence>
<dbReference type="InterPro" id="IPR008806">
    <property type="entry name" value="RNA_pol_III_Rpc82_C"/>
</dbReference>
<dbReference type="Pfam" id="PF20912">
    <property type="entry name" value="RPC3_helical"/>
    <property type="match status" value="1"/>
</dbReference>
<name>A0A2T7NG20_POMCA</name>
<accession>A0A2T7NG20</accession>
<dbReference type="EMBL" id="PZQS01000013">
    <property type="protein sequence ID" value="PVD20106.1"/>
    <property type="molecule type" value="Genomic_DNA"/>
</dbReference>
<dbReference type="Pfam" id="PF22536">
    <property type="entry name" value="WHD_POLR3C"/>
    <property type="match status" value="1"/>
</dbReference>
<dbReference type="InterPro" id="IPR036388">
    <property type="entry name" value="WH-like_DNA-bd_sf"/>
</dbReference>
<evidence type="ECO:0000256" key="7">
    <source>
        <dbReference type="RuleBase" id="RU367076"/>
    </source>
</evidence>
<feature type="domain" description="DNA-directed RNA polymerase III subunit RPC3 winged-helix" evidence="9">
    <location>
        <begin position="303"/>
        <end position="379"/>
    </location>
</feature>
<comment type="function">
    <text evidence="7">DNA-dependent RNA polymerase catalyzes the transcription of DNA into RNA using the four ribonucleoside triphosphates as substrates. Specific core component of RNA polymerase III which synthesizes small RNAs, such as 5S rRNA and tRNAs.</text>
</comment>
<dbReference type="GO" id="GO:0003697">
    <property type="term" value="F:single-stranded DNA binding"/>
    <property type="evidence" value="ECO:0007669"/>
    <property type="project" value="UniProtKB-UniRule"/>
</dbReference>
<dbReference type="AlphaFoldDB" id="A0A2T7NG20"/>
<evidence type="ECO:0000259" key="8">
    <source>
        <dbReference type="Pfam" id="PF05645"/>
    </source>
</evidence>
<comment type="caution">
    <text evidence="10">The sequence shown here is derived from an EMBL/GenBank/DDBJ whole genome shotgun (WGS) entry which is preliminary data.</text>
</comment>
<evidence type="ECO:0000313" key="11">
    <source>
        <dbReference type="Proteomes" id="UP000245119"/>
    </source>
</evidence>
<comment type="subunit">
    <text evidence="2 7">Component of the RNA polymerase III (Pol III) complex consisting of 17 subunits.</text>
</comment>
<dbReference type="GO" id="GO:0005666">
    <property type="term" value="C:RNA polymerase III complex"/>
    <property type="evidence" value="ECO:0007669"/>
    <property type="project" value="UniProtKB-UniRule"/>
</dbReference>
<reference evidence="10 11" key="1">
    <citation type="submission" date="2018-04" db="EMBL/GenBank/DDBJ databases">
        <title>The genome of golden apple snail Pomacea canaliculata provides insight into stress tolerance and invasive adaptation.</title>
        <authorList>
            <person name="Liu C."/>
            <person name="Liu B."/>
            <person name="Ren Y."/>
            <person name="Zhang Y."/>
            <person name="Wang H."/>
            <person name="Li S."/>
            <person name="Jiang F."/>
            <person name="Yin L."/>
            <person name="Zhang G."/>
            <person name="Qian W."/>
            <person name="Fan W."/>
        </authorList>
    </citation>
    <scope>NUCLEOTIDE SEQUENCE [LARGE SCALE GENOMIC DNA]</scope>
    <source>
        <strain evidence="10">SZHN2017</strain>
        <tissue evidence="10">Muscle</tissue>
    </source>
</reference>
<organism evidence="10 11">
    <name type="scientific">Pomacea canaliculata</name>
    <name type="common">Golden apple snail</name>
    <dbReference type="NCBI Taxonomy" id="400727"/>
    <lineage>
        <taxon>Eukaryota</taxon>
        <taxon>Metazoa</taxon>
        <taxon>Spiralia</taxon>
        <taxon>Lophotrochozoa</taxon>
        <taxon>Mollusca</taxon>
        <taxon>Gastropoda</taxon>
        <taxon>Caenogastropoda</taxon>
        <taxon>Architaenioglossa</taxon>
        <taxon>Ampullarioidea</taxon>
        <taxon>Ampullariidae</taxon>
        <taxon>Pomacea</taxon>
    </lineage>
</organism>
<keyword evidence="6 7" id="KW-0539">Nucleus</keyword>
<dbReference type="FunFam" id="1.10.10.10:FF:000199">
    <property type="entry name" value="DNA-directed RNA polymerase III subunit RPC3"/>
    <property type="match status" value="1"/>
</dbReference>
<dbReference type="Proteomes" id="UP000245119">
    <property type="component" value="Linkage Group LG13"/>
</dbReference>
<dbReference type="Gene3D" id="6.10.140.1450">
    <property type="match status" value="1"/>
</dbReference>
<evidence type="ECO:0000256" key="1">
    <source>
        <dbReference type="ARBA" id="ARBA00004123"/>
    </source>
</evidence>
<evidence type="ECO:0000313" key="10">
    <source>
        <dbReference type="EMBL" id="PVD20106.1"/>
    </source>
</evidence>
<evidence type="ECO:0000256" key="4">
    <source>
        <dbReference type="ARBA" id="ARBA00022478"/>
    </source>
</evidence>
<evidence type="ECO:0000259" key="9">
    <source>
        <dbReference type="Pfam" id="PF22536"/>
    </source>
</evidence>
<dbReference type="InterPro" id="IPR036390">
    <property type="entry name" value="WH_DNA-bd_sf"/>
</dbReference>
<evidence type="ECO:0000256" key="3">
    <source>
        <dbReference type="ARBA" id="ARBA00016689"/>
    </source>
</evidence>
<evidence type="ECO:0000256" key="5">
    <source>
        <dbReference type="ARBA" id="ARBA00023163"/>
    </source>
</evidence>
<sequence>MSENQVQKALCVLIQHGLVAFQKSNKSFMEYSINIDKIMNHLRYSRYIHCAKVLYGDGAELLVEEILHAGQTDMATVVKKVTDRLNDALETAGHPKISSSLVRDKFNSLVQTHFLQRCFSPVLDDKKRVIRLEQPENVEELFSVQPMEVDGGNQGQKRKLTLDSDLPNKRFKTESTSKEASPGDSIFWQVNCERFHHHFRDQALISAVARRLDKKAGEIMRAILRISEVKTDPLAKQTVPVSFTEIFGSLQKELGFTRNLLEQYLHNMTDEVPEFVSKCDDSGGGMYVVNIFQALQALCKAHIESVVLERFGSKSLRIFRVILLKKQVEQSQIETCAMIPSKEAKELLYKMFEEGFVTITELAKTPDHAPSRTFYLFTVDIRQVARMLKEKCFKAIRNAIVKRNLEIMEHKRLLDKQERVDAIIADLEQQLQSGLEVDPAQKEEVQEVITPPERQQLTKVHTVTNTLEMSELQVDETLFILESYLAFTYHRPAPKKQQSAILI</sequence>
<dbReference type="Gene3D" id="1.10.10.10">
    <property type="entry name" value="Winged helix-like DNA-binding domain superfamily/Winged helix DNA-binding domain"/>
    <property type="match status" value="4"/>
</dbReference>
<protein>
    <recommendedName>
        <fullName evidence="3 7">DNA-directed RNA polymerase III subunit RPC3</fullName>
        <shortName evidence="7">RNA polymerase III subunit C3</shortName>
    </recommendedName>
</protein>
<comment type="subcellular location">
    <subcellularLocation>
        <location evidence="1 7">Nucleus</location>
    </subcellularLocation>
</comment>
<evidence type="ECO:0000256" key="6">
    <source>
        <dbReference type="ARBA" id="ARBA00023242"/>
    </source>
</evidence>
<dbReference type="PANTHER" id="PTHR12949">
    <property type="entry name" value="RNA POLYMERASE III DNA DIRECTED -RELATED"/>
    <property type="match status" value="1"/>
</dbReference>
<dbReference type="OrthoDB" id="272392at2759"/>
<keyword evidence="11" id="KW-1185">Reference proteome</keyword>
<dbReference type="GO" id="GO:0006351">
    <property type="term" value="P:DNA-templated transcription"/>
    <property type="evidence" value="ECO:0007669"/>
    <property type="project" value="InterPro"/>
</dbReference>
<keyword evidence="5 7" id="KW-0804">Transcription</keyword>
<proteinExistence type="inferred from homology"/>
<dbReference type="Pfam" id="PF05645">
    <property type="entry name" value="RNA_pol_Rpc82"/>
    <property type="match status" value="1"/>
</dbReference>
<feature type="domain" description="RNA polymerase III Rpc82 C -terminal" evidence="8">
    <location>
        <begin position="105"/>
        <end position="297"/>
    </location>
</feature>
<dbReference type="InterPro" id="IPR039748">
    <property type="entry name" value="RPC3"/>
</dbReference>
<keyword evidence="4 7" id="KW-0240">DNA-directed RNA polymerase</keyword>
<gene>
    <name evidence="10" type="ORF">C0Q70_20600</name>
</gene>
<dbReference type="PANTHER" id="PTHR12949:SF0">
    <property type="entry name" value="DNA-DIRECTED RNA POLYMERASE III SUBUNIT RPC3"/>
    <property type="match status" value="1"/>
</dbReference>